<evidence type="ECO:0000313" key="7">
    <source>
        <dbReference type="EMBL" id="OIR17593.1"/>
    </source>
</evidence>
<dbReference type="SUPFAM" id="SSF46626">
    <property type="entry name" value="Cytochrome c"/>
    <property type="match status" value="1"/>
</dbReference>
<dbReference type="InterPro" id="IPR008168">
    <property type="entry name" value="Cyt_C_IC"/>
</dbReference>
<evidence type="ECO:0000256" key="1">
    <source>
        <dbReference type="ARBA" id="ARBA00022448"/>
    </source>
</evidence>
<evidence type="ECO:0000256" key="4">
    <source>
        <dbReference type="ARBA" id="ARBA00022982"/>
    </source>
</evidence>
<dbReference type="Pfam" id="PF13442">
    <property type="entry name" value="Cytochrome_CBB3"/>
    <property type="match status" value="1"/>
</dbReference>
<name>A0A1J5T9S8_9ZZZZ</name>
<evidence type="ECO:0000256" key="5">
    <source>
        <dbReference type="ARBA" id="ARBA00023004"/>
    </source>
</evidence>
<sequence length="102" mass="11224">MKHYILGLSFFMLMGCSTQDKATQPAQHNKDVAQKVQSCIACHGADGKNGKVGVPPLGGRSYEELVDAMQKVRKAYSPQPLLGHRLDDEDIKDIASYFSNVK</sequence>
<dbReference type="AlphaFoldDB" id="A0A1J5T9S8"/>
<dbReference type="PRINTS" id="PR00605">
    <property type="entry name" value="CYTCHROMECIC"/>
</dbReference>
<comment type="caution">
    <text evidence="7">The sequence shown here is derived from an EMBL/GenBank/DDBJ whole genome shotgun (WGS) entry which is preliminary data.</text>
</comment>
<dbReference type="GO" id="GO:0020037">
    <property type="term" value="F:heme binding"/>
    <property type="evidence" value="ECO:0007669"/>
    <property type="project" value="InterPro"/>
</dbReference>
<dbReference type="PANTHER" id="PTHR33751">
    <property type="entry name" value="CBB3-TYPE CYTOCHROME C OXIDASE SUBUNIT FIXP"/>
    <property type="match status" value="1"/>
</dbReference>
<keyword evidence="2" id="KW-0349">Heme</keyword>
<gene>
    <name evidence="7" type="primary">fccA_2</name>
    <name evidence="7" type="ORF">GALL_18110</name>
</gene>
<dbReference type="EMBL" id="MLJW01000004">
    <property type="protein sequence ID" value="OIR17593.1"/>
    <property type="molecule type" value="Genomic_DNA"/>
</dbReference>
<dbReference type="Gene3D" id="1.10.760.10">
    <property type="entry name" value="Cytochrome c-like domain"/>
    <property type="match status" value="1"/>
</dbReference>
<dbReference type="InterPro" id="IPR036909">
    <property type="entry name" value="Cyt_c-like_dom_sf"/>
</dbReference>
<keyword evidence="5" id="KW-0408">Iron</keyword>
<accession>A0A1J5T9S8</accession>
<dbReference type="PROSITE" id="PS51257">
    <property type="entry name" value="PROKAR_LIPOPROTEIN"/>
    <property type="match status" value="1"/>
</dbReference>
<organism evidence="7">
    <name type="scientific">mine drainage metagenome</name>
    <dbReference type="NCBI Taxonomy" id="410659"/>
    <lineage>
        <taxon>unclassified sequences</taxon>
        <taxon>metagenomes</taxon>
        <taxon>ecological metagenomes</taxon>
    </lineage>
</organism>
<dbReference type="GO" id="GO:0009055">
    <property type="term" value="F:electron transfer activity"/>
    <property type="evidence" value="ECO:0007669"/>
    <property type="project" value="InterPro"/>
</dbReference>
<reference evidence="7" key="1">
    <citation type="submission" date="2016-10" db="EMBL/GenBank/DDBJ databases">
        <title>Sequence of Gallionella enrichment culture.</title>
        <authorList>
            <person name="Poehlein A."/>
            <person name="Muehling M."/>
            <person name="Daniel R."/>
        </authorList>
    </citation>
    <scope>NUCLEOTIDE SEQUENCE</scope>
</reference>
<dbReference type="InterPro" id="IPR009056">
    <property type="entry name" value="Cyt_c-like_dom"/>
</dbReference>
<protein>
    <submittedName>
        <fullName evidence="7">Cytochrome subunit of sulfide dehydrogenase</fullName>
    </submittedName>
</protein>
<dbReference type="PROSITE" id="PS51007">
    <property type="entry name" value="CYTC"/>
    <property type="match status" value="1"/>
</dbReference>
<evidence type="ECO:0000256" key="3">
    <source>
        <dbReference type="ARBA" id="ARBA00022723"/>
    </source>
</evidence>
<keyword evidence="3" id="KW-0479">Metal-binding</keyword>
<dbReference type="InterPro" id="IPR050597">
    <property type="entry name" value="Cytochrome_c_Oxidase_Subunit"/>
</dbReference>
<dbReference type="GO" id="GO:0005506">
    <property type="term" value="F:iron ion binding"/>
    <property type="evidence" value="ECO:0007669"/>
    <property type="project" value="InterPro"/>
</dbReference>
<keyword evidence="4" id="KW-0249">Electron transport</keyword>
<proteinExistence type="predicted"/>
<feature type="domain" description="Cytochrome c" evidence="6">
    <location>
        <begin position="24"/>
        <end position="102"/>
    </location>
</feature>
<keyword evidence="1" id="KW-0813">Transport</keyword>
<evidence type="ECO:0000259" key="6">
    <source>
        <dbReference type="PROSITE" id="PS51007"/>
    </source>
</evidence>
<dbReference type="PANTHER" id="PTHR33751:SF9">
    <property type="entry name" value="CYTOCHROME C4"/>
    <property type="match status" value="1"/>
</dbReference>
<evidence type="ECO:0000256" key="2">
    <source>
        <dbReference type="ARBA" id="ARBA00022617"/>
    </source>
</evidence>